<dbReference type="SUPFAM" id="SSF55729">
    <property type="entry name" value="Acyl-CoA N-acyltransferases (Nat)"/>
    <property type="match status" value="1"/>
</dbReference>
<dbReference type="AlphaFoldDB" id="A0A1W1XA55"/>
<keyword evidence="2" id="KW-0808">Transferase</keyword>
<dbReference type="PANTHER" id="PTHR39173:SF1">
    <property type="entry name" value="ACETYLTRANSFERASE"/>
    <property type="match status" value="1"/>
</dbReference>
<dbReference type="CDD" id="cd04301">
    <property type="entry name" value="NAT_SF"/>
    <property type="match status" value="1"/>
</dbReference>
<dbReference type="Pfam" id="PF13302">
    <property type="entry name" value="Acetyltransf_3"/>
    <property type="match status" value="1"/>
</dbReference>
<dbReference type="OrthoDB" id="9810615at2"/>
<dbReference type="RefSeq" id="WP_084114491.1">
    <property type="nucleotide sequence ID" value="NZ_FWXH01000003.1"/>
</dbReference>
<proteinExistence type="predicted"/>
<reference evidence="2 3" key="1">
    <citation type="submission" date="2017-04" db="EMBL/GenBank/DDBJ databases">
        <authorList>
            <person name="Afonso C.L."/>
            <person name="Miller P.J."/>
            <person name="Scott M.A."/>
            <person name="Spackman E."/>
            <person name="Goraichik I."/>
            <person name="Dimitrov K.M."/>
            <person name="Suarez D.L."/>
            <person name="Swayne D.E."/>
        </authorList>
    </citation>
    <scope>NUCLEOTIDE SEQUENCE [LARGE SCALE GENOMIC DNA]</scope>
    <source>
        <strain evidence="2 3">DSM 12555</strain>
    </source>
</reference>
<name>A0A1W1XA55_9CLOT</name>
<sequence length="166" mass="19198">MIELKELSLDDKAKIYDMLHEIGPGENGFENRGYYVDNINFQDYLLGNIEMSKGVNLNPKLVPQTIYWLYMDNQPVGIGKIRDYLNCNLMISGGHIGYCIRPSKRGYGYGNTILLELLKKAKEKNITKVLITCRDYNIPSRKVIEKNGGKFQDINDHICRYWIDNL</sequence>
<organism evidence="2 3">
    <name type="scientific">Clostridium acidisoli DSM 12555</name>
    <dbReference type="NCBI Taxonomy" id="1121291"/>
    <lineage>
        <taxon>Bacteria</taxon>
        <taxon>Bacillati</taxon>
        <taxon>Bacillota</taxon>
        <taxon>Clostridia</taxon>
        <taxon>Eubacteriales</taxon>
        <taxon>Clostridiaceae</taxon>
        <taxon>Clostridium</taxon>
    </lineage>
</organism>
<evidence type="ECO:0000313" key="3">
    <source>
        <dbReference type="Proteomes" id="UP000192468"/>
    </source>
</evidence>
<feature type="domain" description="N-acetyltransferase" evidence="1">
    <location>
        <begin position="2"/>
        <end position="166"/>
    </location>
</feature>
<dbReference type="STRING" id="1121291.SAMN02745134_01087"/>
<dbReference type="InterPro" id="IPR000182">
    <property type="entry name" value="GNAT_dom"/>
</dbReference>
<dbReference type="PANTHER" id="PTHR39173">
    <property type="entry name" value="ACETYLTRANSFERASE"/>
    <property type="match status" value="1"/>
</dbReference>
<evidence type="ECO:0000313" key="2">
    <source>
        <dbReference type="EMBL" id="SMC20769.1"/>
    </source>
</evidence>
<dbReference type="Gene3D" id="3.40.630.30">
    <property type="match status" value="1"/>
</dbReference>
<protein>
    <submittedName>
        <fullName evidence="2">Predicted acetyltransferase</fullName>
    </submittedName>
</protein>
<gene>
    <name evidence="2" type="ORF">SAMN02745134_01087</name>
</gene>
<dbReference type="EMBL" id="FWXH01000003">
    <property type="protein sequence ID" value="SMC20769.1"/>
    <property type="molecule type" value="Genomic_DNA"/>
</dbReference>
<dbReference type="PROSITE" id="PS51186">
    <property type="entry name" value="GNAT"/>
    <property type="match status" value="1"/>
</dbReference>
<dbReference type="Proteomes" id="UP000192468">
    <property type="component" value="Unassembled WGS sequence"/>
</dbReference>
<accession>A0A1W1XA55</accession>
<dbReference type="InterPro" id="IPR016181">
    <property type="entry name" value="Acyl_CoA_acyltransferase"/>
</dbReference>
<evidence type="ECO:0000259" key="1">
    <source>
        <dbReference type="PROSITE" id="PS51186"/>
    </source>
</evidence>
<dbReference type="GO" id="GO:0016747">
    <property type="term" value="F:acyltransferase activity, transferring groups other than amino-acyl groups"/>
    <property type="evidence" value="ECO:0007669"/>
    <property type="project" value="InterPro"/>
</dbReference>
<keyword evidence="3" id="KW-1185">Reference proteome</keyword>